<feature type="region of interest" description="Disordered" evidence="4">
    <location>
        <begin position="669"/>
        <end position="700"/>
    </location>
</feature>
<name>A0ABQ5JYT5_9EUKA</name>
<evidence type="ECO:0000313" key="5">
    <source>
        <dbReference type="EMBL" id="GKT17492.1"/>
    </source>
</evidence>
<evidence type="ECO:0000256" key="2">
    <source>
        <dbReference type="ARBA" id="ARBA00022737"/>
    </source>
</evidence>
<dbReference type="InterPro" id="IPR011043">
    <property type="entry name" value="Gal_Oxase/kelch_b-propeller"/>
</dbReference>
<comment type="caution">
    <text evidence="5">The sequence shown here is derived from an EMBL/GenBank/DDBJ whole genome shotgun (WGS) entry which is preliminary data.</text>
</comment>
<reference evidence="5" key="1">
    <citation type="submission" date="2022-03" db="EMBL/GenBank/DDBJ databases">
        <title>Draft genome sequence of Aduncisulcus paluster, a free-living microaerophilic Fornicata.</title>
        <authorList>
            <person name="Yuyama I."/>
            <person name="Kume K."/>
            <person name="Tamura T."/>
            <person name="Inagaki Y."/>
            <person name="Hashimoto T."/>
        </authorList>
    </citation>
    <scope>NUCLEOTIDE SEQUENCE</scope>
    <source>
        <strain evidence="5">NY0171</strain>
    </source>
</reference>
<dbReference type="InterPro" id="IPR006652">
    <property type="entry name" value="Kelch_1"/>
</dbReference>
<dbReference type="Proteomes" id="UP001057375">
    <property type="component" value="Unassembled WGS sequence"/>
</dbReference>
<evidence type="ECO:0000256" key="3">
    <source>
        <dbReference type="SAM" id="Coils"/>
    </source>
</evidence>
<keyword evidence="6" id="KW-1185">Reference proteome</keyword>
<keyword evidence="2" id="KW-0677">Repeat</keyword>
<dbReference type="Gene3D" id="2.120.10.80">
    <property type="entry name" value="Kelch-type beta propeller"/>
    <property type="match status" value="2"/>
</dbReference>
<keyword evidence="1" id="KW-0880">Kelch repeat</keyword>
<keyword evidence="3" id="KW-0175">Coiled coil</keyword>
<proteinExistence type="predicted"/>
<dbReference type="PANTHER" id="PTHR46093">
    <property type="entry name" value="ACYL-COA-BINDING DOMAIN-CONTAINING PROTEIN 5"/>
    <property type="match status" value="1"/>
</dbReference>
<gene>
    <name evidence="5" type="ORF">ADUPG1_011112</name>
</gene>
<dbReference type="Pfam" id="PF01344">
    <property type="entry name" value="Kelch_1"/>
    <property type="match status" value="1"/>
</dbReference>
<organism evidence="5 6">
    <name type="scientific">Aduncisulcus paluster</name>
    <dbReference type="NCBI Taxonomy" id="2918883"/>
    <lineage>
        <taxon>Eukaryota</taxon>
        <taxon>Metamonada</taxon>
        <taxon>Carpediemonas-like organisms</taxon>
        <taxon>Aduncisulcus</taxon>
    </lineage>
</organism>
<dbReference type="SUPFAM" id="SSF50965">
    <property type="entry name" value="Galactose oxidase, central domain"/>
    <property type="match status" value="1"/>
</dbReference>
<dbReference type="EMBL" id="BQXS01011854">
    <property type="protein sequence ID" value="GKT17492.1"/>
    <property type="molecule type" value="Genomic_DNA"/>
</dbReference>
<evidence type="ECO:0000313" key="6">
    <source>
        <dbReference type="Proteomes" id="UP001057375"/>
    </source>
</evidence>
<evidence type="ECO:0000256" key="1">
    <source>
        <dbReference type="ARBA" id="ARBA00022441"/>
    </source>
</evidence>
<dbReference type="InterPro" id="IPR015915">
    <property type="entry name" value="Kelch-typ_b-propeller"/>
</dbReference>
<feature type="compositionally biased region" description="Basic and acidic residues" evidence="4">
    <location>
        <begin position="669"/>
        <end position="692"/>
    </location>
</feature>
<protein>
    <recommendedName>
        <fullName evidence="7">Kelch repeat-containing protein</fullName>
    </recommendedName>
</protein>
<dbReference type="SUPFAM" id="SSF117281">
    <property type="entry name" value="Kelch motif"/>
    <property type="match status" value="1"/>
</dbReference>
<dbReference type="PANTHER" id="PTHR46093:SF18">
    <property type="entry name" value="FIBRONECTIN TYPE-III DOMAIN-CONTAINING PROTEIN"/>
    <property type="match status" value="1"/>
</dbReference>
<dbReference type="Pfam" id="PF24681">
    <property type="entry name" value="Kelch_KLHDC2_KLHL20_DRC7"/>
    <property type="match status" value="1"/>
</dbReference>
<evidence type="ECO:0000256" key="4">
    <source>
        <dbReference type="SAM" id="MobiDB-lite"/>
    </source>
</evidence>
<sequence length="700" mass="79764">MLSLTLDQKRGKKSYKVEKSKPYGEWEATKMLINPEKRFLHTCVSHRNNMYLFGGQSSSHLDNLWKYDTSTRKWNKIVGMSLSHRSSHSACVIDDCMYIVAGETRQHFVNDVWAYHFLDNRWERIDGRMKTHLKPPVRSGHACIAKNNKIYMFGGSIRQDDTKMYGSDLWSFDPSTNIWESIEVDISPMARYGHTMTVVNNKIYMFGGFSGQYCGDLWELSIVELESGIEHGKWEQISVSGPTPTARQMHASCAHNGELYISGGRGFEGVLSDLWKFDGEIWHRIHSPTSGPSSRCGHSLVSFSKGLILFGGQGARLGQILSDTWIFVDSKPRIPIVEDFEEIPVTSSVSMLPSEARSRITELAASVKVALERNTSINVATKENREMIRKEVADRSLVMAELSRKVDQMSMDIRMKEIHEVELLKKNIDSKFKETKYATAQAINEGISEVKADISLIGQRMSSSEETLSQHADALRRKDEEIVHTSKRIAGCEDVVTVIQEDLTEAKEYLSKLERKVEEAKDEDAARDEALQKETTALREEMTSQFAELEHKVEKERDEDAARDEALQKETTALRKDEDAARDEALQKETTALREEMTSQFAELEHKVEKERDEDAARDEALQKETTALREDIVQTTKKIEGIESGLEHVSCKDDLDNLERKVVRMVEDERVSREESLKQVDEIHKRVDENHSSSTKSIV</sequence>
<accession>A0ABQ5JYT5</accession>
<feature type="non-terminal residue" evidence="5">
    <location>
        <position position="700"/>
    </location>
</feature>
<evidence type="ECO:0008006" key="7">
    <source>
        <dbReference type="Google" id="ProtNLM"/>
    </source>
</evidence>
<dbReference type="SMART" id="SM00612">
    <property type="entry name" value="Kelch"/>
    <property type="match status" value="5"/>
</dbReference>
<feature type="coiled-coil region" evidence="3">
    <location>
        <begin position="496"/>
        <end position="559"/>
    </location>
</feature>